<reference evidence="2" key="4">
    <citation type="submission" date="2019-03" db="UniProtKB">
        <authorList>
            <consortium name="EnsemblPlants"/>
        </authorList>
    </citation>
    <scope>IDENTIFICATION</scope>
</reference>
<dbReference type="Gramene" id="AET3Gv20380800.4">
    <property type="protein sequence ID" value="AET3Gv20380800.4"/>
    <property type="gene ID" value="AET3Gv20380800"/>
</dbReference>
<organism evidence="2 3">
    <name type="scientific">Aegilops tauschii subsp. strangulata</name>
    <name type="common">Goatgrass</name>
    <dbReference type="NCBI Taxonomy" id="200361"/>
    <lineage>
        <taxon>Eukaryota</taxon>
        <taxon>Viridiplantae</taxon>
        <taxon>Streptophyta</taxon>
        <taxon>Embryophyta</taxon>
        <taxon>Tracheophyta</taxon>
        <taxon>Spermatophyta</taxon>
        <taxon>Magnoliopsida</taxon>
        <taxon>Liliopsida</taxon>
        <taxon>Poales</taxon>
        <taxon>Poaceae</taxon>
        <taxon>BOP clade</taxon>
        <taxon>Pooideae</taxon>
        <taxon>Triticodae</taxon>
        <taxon>Triticeae</taxon>
        <taxon>Triticinae</taxon>
        <taxon>Aegilops</taxon>
    </lineage>
</organism>
<proteinExistence type="predicted"/>
<feature type="compositionally biased region" description="Basic and acidic residues" evidence="1">
    <location>
        <begin position="1"/>
        <end position="11"/>
    </location>
</feature>
<feature type="compositionally biased region" description="Pro residues" evidence="1">
    <location>
        <begin position="20"/>
        <end position="42"/>
    </location>
</feature>
<sequence length="106" mass="11521">THALTRPDHFQVDPTRPHLIPFPSPKSLAPPPSLPSPQPPSPLSLTPPTLPSALPAVPSLSASSPWPTAPKFASPPIDSFLPDLIIRSRSRRSHCLLIYFMFGRFG</sequence>
<evidence type="ECO:0000313" key="2">
    <source>
        <dbReference type="EnsemblPlants" id="AET3Gv20380800.4"/>
    </source>
</evidence>
<dbReference type="AlphaFoldDB" id="A0A453EKJ9"/>
<feature type="compositionally biased region" description="Low complexity" evidence="1">
    <location>
        <begin position="43"/>
        <end position="66"/>
    </location>
</feature>
<dbReference type="EnsemblPlants" id="AET3Gv20380800.4">
    <property type="protein sequence ID" value="AET3Gv20380800.4"/>
    <property type="gene ID" value="AET3Gv20380800"/>
</dbReference>
<reference evidence="2" key="3">
    <citation type="journal article" date="2017" name="Nature">
        <title>Genome sequence of the progenitor of the wheat D genome Aegilops tauschii.</title>
        <authorList>
            <person name="Luo M.C."/>
            <person name="Gu Y.Q."/>
            <person name="Puiu D."/>
            <person name="Wang H."/>
            <person name="Twardziok S.O."/>
            <person name="Deal K.R."/>
            <person name="Huo N."/>
            <person name="Zhu T."/>
            <person name="Wang L."/>
            <person name="Wang Y."/>
            <person name="McGuire P.E."/>
            <person name="Liu S."/>
            <person name="Long H."/>
            <person name="Ramasamy R.K."/>
            <person name="Rodriguez J.C."/>
            <person name="Van S.L."/>
            <person name="Yuan L."/>
            <person name="Wang Z."/>
            <person name="Xia Z."/>
            <person name="Xiao L."/>
            <person name="Anderson O.D."/>
            <person name="Ouyang S."/>
            <person name="Liang Y."/>
            <person name="Zimin A.V."/>
            <person name="Pertea G."/>
            <person name="Qi P."/>
            <person name="Bennetzen J.L."/>
            <person name="Dai X."/>
            <person name="Dawson M.W."/>
            <person name="Muller H.G."/>
            <person name="Kugler K."/>
            <person name="Rivarola-Duarte L."/>
            <person name="Spannagl M."/>
            <person name="Mayer K.F.X."/>
            <person name="Lu F.H."/>
            <person name="Bevan M.W."/>
            <person name="Leroy P."/>
            <person name="Li P."/>
            <person name="You F.M."/>
            <person name="Sun Q."/>
            <person name="Liu Z."/>
            <person name="Lyons E."/>
            <person name="Wicker T."/>
            <person name="Salzberg S.L."/>
            <person name="Devos K.M."/>
            <person name="Dvorak J."/>
        </authorList>
    </citation>
    <scope>NUCLEOTIDE SEQUENCE [LARGE SCALE GENOMIC DNA]</scope>
    <source>
        <strain evidence="2">cv. AL8/78</strain>
    </source>
</reference>
<reference evidence="2" key="5">
    <citation type="journal article" date="2021" name="G3 (Bethesda)">
        <title>Aegilops tauschii genome assembly Aet v5.0 features greater sequence contiguity and improved annotation.</title>
        <authorList>
            <person name="Wang L."/>
            <person name="Zhu T."/>
            <person name="Rodriguez J.C."/>
            <person name="Deal K.R."/>
            <person name="Dubcovsky J."/>
            <person name="McGuire P.E."/>
            <person name="Lux T."/>
            <person name="Spannagl M."/>
            <person name="Mayer K.F.X."/>
            <person name="Baldrich P."/>
            <person name="Meyers B.C."/>
            <person name="Huo N."/>
            <person name="Gu Y.Q."/>
            <person name="Zhou H."/>
            <person name="Devos K.M."/>
            <person name="Bennetzen J.L."/>
            <person name="Unver T."/>
            <person name="Budak H."/>
            <person name="Gulick P.J."/>
            <person name="Galiba G."/>
            <person name="Kalapos B."/>
            <person name="Nelson D.R."/>
            <person name="Li P."/>
            <person name="You F.M."/>
            <person name="Luo M.C."/>
            <person name="Dvorak J."/>
        </authorList>
    </citation>
    <scope>NUCLEOTIDE SEQUENCE [LARGE SCALE GENOMIC DNA]</scope>
    <source>
        <strain evidence="2">cv. AL8/78</strain>
    </source>
</reference>
<accession>A0A453EKJ9</accession>
<feature type="region of interest" description="Disordered" evidence="1">
    <location>
        <begin position="1"/>
        <end position="67"/>
    </location>
</feature>
<protein>
    <submittedName>
        <fullName evidence="2">Uncharacterized protein</fullName>
    </submittedName>
</protein>
<evidence type="ECO:0000256" key="1">
    <source>
        <dbReference type="SAM" id="MobiDB-lite"/>
    </source>
</evidence>
<reference evidence="3" key="1">
    <citation type="journal article" date="2014" name="Science">
        <title>Ancient hybridizations among the ancestral genomes of bread wheat.</title>
        <authorList>
            <consortium name="International Wheat Genome Sequencing Consortium,"/>
            <person name="Marcussen T."/>
            <person name="Sandve S.R."/>
            <person name="Heier L."/>
            <person name="Spannagl M."/>
            <person name="Pfeifer M."/>
            <person name="Jakobsen K.S."/>
            <person name="Wulff B.B."/>
            <person name="Steuernagel B."/>
            <person name="Mayer K.F."/>
            <person name="Olsen O.A."/>
        </authorList>
    </citation>
    <scope>NUCLEOTIDE SEQUENCE [LARGE SCALE GENOMIC DNA]</scope>
    <source>
        <strain evidence="3">cv. AL8/78</strain>
    </source>
</reference>
<evidence type="ECO:0000313" key="3">
    <source>
        <dbReference type="Proteomes" id="UP000015105"/>
    </source>
</evidence>
<reference evidence="3" key="2">
    <citation type="journal article" date="2017" name="Nat. Plants">
        <title>The Aegilops tauschii genome reveals multiple impacts of transposons.</title>
        <authorList>
            <person name="Zhao G."/>
            <person name="Zou C."/>
            <person name="Li K."/>
            <person name="Wang K."/>
            <person name="Li T."/>
            <person name="Gao L."/>
            <person name="Zhang X."/>
            <person name="Wang H."/>
            <person name="Yang Z."/>
            <person name="Liu X."/>
            <person name="Jiang W."/>
            <person name="Mao L."/>
            <person name="Kong X."/>
            <person name="Jiao Y."/>
            <person name="Jia J."/>
        </authorList>
    </citation>
    <scope>NUCLEOTIDE SEQUENCE [LARGE SCALE GENOMIC DNA]</scope>
    <source>
        <strain evidence="3">cv. AL8/78</strain>
    </source>
</reference>
<name>A0A453EKJ9_AEGTS</name>
<dbReference type="Proteomes" id="UP000015105">
    <property type="component" value="Chromosome 3D"/>
</dbReference>
<keyword evidence="3" id="KW-1185">Reference proteome</keyword>